<proteinExistence type="predicted"/>
<evidence type="ECO:0000313" key="1">
    <source>
        <dbReference type="EMBL" id="AEH61241.1"/>
    </source>
</evidence>
<sequence>MEKCGICKGDVERQPHVTKDGKCDLCGEKLTLEKKK</sequence>
<dbReference type="Proteomes" id="UP000006622">
    <property type="component" value="Chromosome"/>
</dbReference>
<dbReference type="KEGG" id="mzh:Mzhil_1397"/>
<protein>
    <submittedName>
        <fullName evidence="1">Uncharacterized protein</fullName>
    </submittedName>
</protein>
<reference evidence="1 2" key="1">
    <citation type="submission" date="2010-07" db="EMBL/GenBank/DDBJ databases">
        <title>The complete genome of Methanosalsum zhilinae DSM 4017.</title>
        <authorList>
            <consortium name="US DOE Joint Genome Institute (JGI-PGF)"/>
            <person name="Lucas S."/>
            <person name="Copeland A."/>
            <person name="Lapidus A."/>
            <person name="Glavina del Rio T."/>
            <person name="Dalin E."/>
            <person name="Tice H."/>
            <person name="Bruce D."/>
            <person name="Goodwin L."/>
            <person name="Pitluck S."/>
            <person name="Kyrpides N."/>
            <person name="Mavromatis K."/>
            <person name="Ovchinnikova G."/>
            <person name="Daligault H."/>
            <person name="Detter J.C."/>
            <person name="Han C."/>
            <person name="Tapia R."/>
            <person name="Larimer F."/>
            <person name="Land M."/>
            <person name="Hauser L."/>
            <person name="Markowitz V."/>
            <person name="Cheng J.-F."/>
            <person name="Hugenholtz P."/>
            <person name="Woyke T."/>
            <person name="Wu D."/>
            <person name="Spring S."/>
            <person name="Schueler E."/>
            <person name="Brambilla E."/>
            <person name="Klenk H.-P."/>
            <person name="Eisen J.A."/>
        </authorList>
    </citation>
    <scope>NUCLEOTIDE SEQUENCE [LARGE SCALE GENOMIC DNA]</scope>
    <source>
        <strain evidence="2">DSM 4017 / NBRC 107636 / OCM 62 / WeN5</strain>
    </source>
</reference>
<accession>F7XM28</accession>
<dbReference type="AlphaFoldDB" id="F7XM28"/>
<keyword evidence="2" id="KW-1185">Reference proteome</keyword>
<dbReference type="EMBL" id="CP002101">
    <property type="protein sequence ID" value="AEH61241.1"/>
    <property type="molecule type" value="Genomic_DNA"/>
</dbReference>
<organism evidence="1 2">
    <name type="scientific">Methanosalsum zhilinae (strain DSM 4017 / NBRC 107636 / OCM 62 / WeN5)</name>
    <name type="common">Methanohalophilus zhilinae</name>
    <dbReference type="NCBI Taxonomy" id="679901"/>
    <lineage>
        <taxon>Archaea</taxon>
        <taxon>Methanobacteriati</taxon>
        <taxon>Methanobacteriota</taxon>
        <taxon>Stenosarchaea group</taxon>
        <taxon>Methanomicrobia</taxon>
        <taxon>Methanosarcinales</taxon>
        <taxon>Methanosarcinaceae</taxon>
        <taxon>Methanosalsum</taxon>
    </lineage>
</organism>
<name>F7XM28_METZD</name>
<evidence type="ECO:0000313" key="2">
    <source>
        <dbReference type="Proteomes" id="UP000006622"/>
    </source>
</evidence>
<gene>
    <name evidence="1" type="ordered locus">Mzhil_1397</name>
</gene>
<dbReference type="STRING" id="679901.Mzhil_1397"/>
<dbReference type="HOGENOM" id="CLU_218571_0_0_2"/>